<evidence type="ECO:0000313" key="1">
    <source>
        <dbReference type="EMBL" id="PNX57684.1"/>
    </source>
</evidence>
<organism evidence="1 2">
    <name type="scientific">Trifolium pratense</name>
    <name type="common">Red clover</name>
    <dbReference type="NCBI Taxonomy" id="57577"/>
    <lineage>
        <taxon>Eukaryota</taxon>
        <taxon>Viridiplantae</taxon>
        <taxon>Streptophyta</taxon>
        <taxon>Embryophyta</taxon>
        <taxon>Tracheophyta</taxon>
        <taxon>Spermatophyta</taxon>
        <taxon>Magnoliopsida</taxon>
        <taxon>eudicotyledons</taxon>
        <taxon>Gunneridae</taxon>
        <taxon>Pentapetalae</taxon>
        <taxon>rosids</taxon>
        <taxon>fabids</taxon>
        <taxon>Fabales</taxon>
        <taxon>Fabaceae</taxon>
        <taxon>Papilionoideae</taxon>
        <taxon>50 kb inversion clade</taxon>
        <taxon>NPAAA clade</taxon>
        <taxon>Hologalegina</taxon>
        <taxon>IRL clade</taxon>
        <taxon>Trifolieae</taxon>
        <taxon>Trifolium</taxon>
    </lineage>
</organism>
<dbReference type="EMBL" id="ASHM01124537">
    <property type="protein sequence ID" value="PNX57684.1"/>
    <property type="molecule type" value="Genomic_DNA"/>
</dbReference>
<dbReference type="AlphaFoldDB" id="A0A2K3JUG7"/>
<gene>
    <name evidence="1" type="ORF">L195_g058816</name>
</gene>
<dbReference type="Proteomes" id="UP000236291">
    <property type="component" value="Unassembled WGS sequence"/>
</dbReference>
<evidence type="ECO:0000313" key="2">
    <source>
        <dbReference type="Proteomes" id="UP000236291"/>
    </source>
</evidence>
<comment type="caution">
    <text evidence="1">The sequence shown here is derived from an EMBL/GenBank/DDBJ whole genome shotgun (WGS) entry which is preliminary data.</text>
</comment>
<sequence length="48" mass="5198">DISPLLAKSDDPKMADDPAVLDVVTQLDKACTQAGFFYVFKPVELSTP</sequence>
<feature type="non-terminal residue" evidence="1">
    <location>
        <position position="1"/>
    </location>
</feature>
<name>A0A2K3JUG7_TRIPR</name>
<protein>
    <submittedName>
        <fullName evidence="1">Putative iron/ascorbate oxidoreductase</fullName>
    </submittedName>
</protein>
<accession>A0A2K3JUG7</accession>
<reference evidence="1 2" key="2">
    <citation type="journal article" date="2017" name="Front. Plant Sci.">
        <title>Gene Classification and Mining of Molecular Markers Useful in Red Clover (Trifolium pratense) Breeding.</title>
        <authorList>
            <person name="Istvanek J."/>
            <person name="Dluhosova J."/>
            <person name="Dluhos P."/>
            <person name="Patkova L."/>
            <person name="Nedelnik J."/>
            <person name="Repkova J."/>
        </authorList>
    </citation>
    <scope>NUCLEOTIDE SEQUENCE [LARGE SCALE GENOMIC DNA]</scope>
    <source>
        <strain evidence="2">cv. Tatra</strain>
        <tissue evidence="1">Young leaves</tissue>
    </source>
</reference>
<reference evidence="1 2" key="1">
    <citation type="journal article" date="2014" name="Am. J. Bot.">
        <title>Genome assembly and annotation for red clover (Trifolium pratense; Fabaceae).</title>
        <authorList>
            <person name="Istvanek J."/>
            <person name="Jaros M."/>
            <person name="Krenek A."/>
            <person name="Repkova J."/>
        </authorList>
    </citation>
    <scope>NUCLEOTIDE SEQUENCE [LARGE SCALE GENOMIC DNA]</scope>
    <source>
        <strain evidence="2">cv. Tatra</strain>
        <tissue evidence="1">Young leaves</tissue>
    </source>
</reference>
<proteinExistence type="predicted"/>